<dbReference type="EMBL" id="CP014476">
    <property type="protein sequence ID" value="AMK76315.1"/>
    <property type="molecule type" value="Genomic_DNA"/>
</dbReference>
<name>A0A126T2L3_9GAMM</name>
<keyword evidence="2" id="KW-1185">Reference proteome</keyword>
<dbReference type="STRING" id="1538553.JT25_007385"/>
<dbReference type="KEGG" id="mdn:JT25_007385"/>
<evidence type="ECO:0000313" key="1">
    <source>
        <dbReference type="EMBL" id="AMK76315.1"/>
    </source>
</evidence>
<sequence>MEHETSSMSMKAILKPPRELYMGNLLWNADEAQNYHSEIVQSLDKVRKLGYWASPYPEGDGVAFTDESKKKKDIEMLNDFRSCFDWLEICLDLTFSKEKAKDKPTESKLSFEQNVSFKKSEIAMLQLEDAIDLFMAGKRISVITLAGAADGIFAGLLEQRGETSAADDTWAYIEDVRKNTGIAYAGDTTKKEAFSDWNQHRNRLKHHDKRDEESLEFSAFDQAYYAIQRANADARKLGLKATNLQEYENWVIETILI</sequence>
<accession>A0A126T2L3</accession>
<organism evidence="1 2">
    <name type="scientific">Methylomonas denitrificans</name>
    <dbReference type="NCBI Taxonomy" id="1538553"/>
    <lineage>
        <taxon>Bacteria</taxon>
        <taxon>Pseudomonadati</taxon>
        <taxon>Pseudomonadota</taxon>
        <taxon>Gammaproteobacteria</taxon>
        <taxon>Methylococcales</taxon>
        <taxon>Methylococcaceae</taxon>
        <taxon>Methylomonas</taxon>
    </lineage>
</organism>
<reference evidence="1 2" key="1">
    <citation type="journal article" date="2015" name="Environ. Microbiol.">
        <title>Methane oxidation coupled to nitrate reduction under hypoxia by the Gammaproteobacterium Methylomonas denitrificans, sp. nov. type strain FJG1.</title>
        <authorList>
            <person name="Kits K.D."/>
            <person name="Klotz M.G."/>
            <person name="Stein L.Y."/>
        </authorList>
    </citation>
    <scope>NUCLEOTIDE SEQUENCE [LARGE SCALE GENOMIC DNA]</scope>
    <source>
        <strain evidence="1 2">FJG1</strain>
    </source>
</reference>
<dbReference type="AlphaFoldDB" id="A0A126T2L3"/>
<dbReference type="Proteomes" id="UP000030512">
    <property type="component" value="Chromosome"/>
</dbReference>
<evidence type="ECO:0000313" key="2">
    <source>
        <dbReference type="Proteomes" id="UP000030512"/>
    </source>
</evidence>
<gene>
    <name evidence="1" type="ORF">JT25_007385</name>
</gene>
<protein>
    <submittedName>
        <fullName evidence="1">Uncharacterized protein</fullName>
    </submittedName>
</protein>
<proteinExistence type="predicted"/>